<dbReference type="RefSeq" id="WP_005005057.1">
    <property type="nucleotide sequence ID" value="NZ_CH672427.1"/>
</dbReference>
<keyword evidence="2" id="KW-1185">Reference proteome</keyword>
<comment type="caution">
    <text evidence="1">The sequence shown here is derived from an EMBL/GenBank/DDBJ whole genome shotgun (WGS) entry which is preliminary data.</text>
</comment>
<protein>
    <submittedName>
        <fullName evidence="1">Uncharacterized protein</fullName>
    </submittedName>
</protein>
<dbReference type="OrthoDB" id="165456at2"/>
<accession>A4BMN7</accession>
<evidence type="ECO:0000313" key="1">
    <source>
        <dbReference type="EMBL" id="EAR23575.1"/>
    </source>
</evidence>
<proteinExistence type="predicted"/>
<dbReference type="Proteomes" id="UP000003374">
    <property type="component" value="Unassembled WGS sequence"/>
</dbReference>
<dbReference type="EMBL" id="AAOF01000001">
    <property type="protein sequence ID" value="EAR23575.1"/>
    <property type="molecule type" value="Genomic_DNA"/>
</dbReference>
<dbReference type="HOGENOM" id="CLU_3082313_0_0_6"/>
<dbReference type="AlphaFoldDB" id="A4BMN7"/>
<sequence length="52" mass="6236">MPEELPISKTLRREAKAWAERRDAEQIGVDWYFTTDDAWIKLNRLYPKVKAE</sequence>
<gene>
    <name evidence="1" type="ORF">NB231_17183</name>
</gene>
<evidence type="ECO:0000313" key="2">
    <source>
        <dbReference type="Proteomes" id="UP000003374"/>
    </source>
</evidence>
<name>A4BMN7_9GAMM</name>
<organism evidence="1 2">
    <name type="scientific">Nitrococcus mobilis Nb-231</name>
    <dbReference type="NCBI Taxonomy" id="314278"/>
    <lineage>
        <taxon>Bacteria</taxon>
        <taxon>Pseudomonadati</taxon>
        <taxon>Pseudomonadota</taxon>
        <taxon>Gammaproteobacteria</taxon>
        <taxon>Chromatiales</taxon>
        <taxon>Ectothiorhodospiraceae</taxon>
        <taxon>Nitrococcus</taxon>
    </lineage>
</organism>
<reference evidence="1 2" key="1">
    <citation type="submission" date="2006-02" db="EMBL/GenBank/DDBJ databases">
        <authorList>
            <person name="Waterbury J."/>
            <person name="Ferriera S."/>
            <person name="Johnson J."/>
            <person name="Kravitz S."/>
            <person name="Halpern A."/>
            <person name="Remington K."/>
            <person name="Beeson K."/>
            <person name="Tran B."/>
            <person name="Rogers Y.-H."/>
            <person name="Friedman R."/>
            <person name="Venter J.C."/>
        </authorList>
    </citation>
    <scope>NUCLEOTIDE SEQUENCE [LARGE SCALE GENOMIC DNA]</scope>
    <source>
        <strain evidence="1 2">Nb-231</strain>
    </source>
</reference>